<dbReference type="Pfam" id="PF07681">
    <property type="entry name" value="DoxX"/>
    <property type="match status" value="1"/>
</dbReference>
<evidence type="ECO:0000256" key="4">
    <source>
        <dbReference type="ARBA" id="ARBA00023136"/>
    </source>
</evidence>
<protein>
    <submittedName>
        <fullName evidence="6">DoxX family membrane protein</fullName>
    </submittedName>
</protein>
<accession>A0A6G8Q258</accession>
<dbReference type="InterPro" id="IPR032808">
    <property type="entry name" value="DoxX"/>
</dbReference>
<evidence type="ECO:0000256" key="2">
    <source>
        <dbReference type="ARBA" id="ARBA00022692"/>
    </source>
</evidence>
<keyword evidence="4 5" id="KW-0472">Membrane</keyword>
<reference evidence="6 7" key="1">
    <citation type="submission" date="2019-10" db="EMBL/GenBank/DDBJ databases">
        <title>Rubrobacter sp nov SCSIO 52915 isolated from a deep-sea sediment in the South China Sea.</title>
        <authorList>
            <person name="Chen R.W."/>
        </authorList>
    </citation>
    <scope>NUCLEOTIDE SEQUENCE [LARGE SCALE GENOMIC DNA]</scope>
    <source>
        <strain evidence="6 7">SCSIO 52915</strain>
    </source>
</reference>
<dbReference type="PANTHER" id="PTHR39157:SF1">
    <property type="entry name" value="DOXX FAMILY PROTEIN"/>
    <property type="match status" value="1"/>
</dbReference>
<sequence length="173" mass="18370">MNSMAWVRILIGAVWLNGALEKLLSPSFPQQFAASLDAGGFIAAAPPWFQEIMRSFVVPNAELFAQLSRFGELFLGLALVLGLLTNPAALGSIFLSLALLFSAGGPRLGTGLGAPEFLNINLLVALISLVILLSPAAKAFSLDNSLARGRPRLTLLLTNRRGGARSSARNRRA</sequence>
<dbReference type="KEGG" id="rmar:GBA65_20670"/>
<dbReference type="AlphaFoldDB" id="A0A6G8Q258"/>
<name>A0A6G8Q258_9ACTN</name>
<feature type="transmembrane region" description="Helical" evidence="5">
    <location>
        <begin position="120"/>
        <end position="140"/>
    </location>
</feature>
<dbReference type="Proteomes" id="UP000502706">
    <property type="component" value="Chromosome"/>
</dbReference>
<evidence type="ECO:0000313" key="6">
    <source>
        <dbReference type="EMBL" id="QIN80525.1"/>
    </source>
</evidence>
<feature type="transmembrane region" description="Helical" evidence="5">
    <location>
        <begin position="73"/>
        <end position="100"/>
    </location>
</feature>
<keyword evidence="3 5" id="KW-1133">Transmembrane helix</keyword>
<evidence type="ECO:0000313" key="7">
    <source>
        <dbReference type="Proteomes" id="UP000502706"/>
    </source>
</evidence>
<keyword evidence="2 5" id="KW-0812">Transmembrane</keyword>
<comment type="subcellular location">
    <subcellularLocation>
        <location evidence="1">Membrane</location>
        <topology evidence="1">Multi-pass membrane protein</topology>
    </subcellularLocation>
</comment>
<dbReference type="EMBL" id="CP045121">
    <property type="protein sequence ID" value="QIN80525.1"/>
    <property type="molecule type" value="Genomic_DNA"/>
</dbReference>
<evidence type="ECO:0000256" key="3">
    <source>
        <dbReference type="ARBA" id="ARBA00022989"/>
    </source>
</evidence>
<dbReference type="GO" id="GO:0016020">
    <property type="term" value="C:membrane"/>
    <property type="evidence" value="ECO:0007669"/>
    <property type="project" value="UniProtKB-SubCell"/>
</dbReference>
<gene>
    <name evidence="6" type="ORF">GBA65_20670</name>
</gene>
<evidence type="ECO:0000256" key="5">
    <source>
        <dbReference type="SAM" id="Phobius"/>
    </source>
</evidence>
<evidence type="ECO:0000256" key="1">
    <source>
        <dbReference type="ARBA" id="ARBA00004141"/>
    </source>
</evidence>
<proteinExistence type="predicted"/>
<organism evidence="6 7">
    <name type="scientific">Rubrobacter marinus</name>
    <dbReference type="NCBI Taxonomy" id="2653852"/>
    <lineage>
        <taxon>Bacteria</taxon>
        <taxon>Bacillati</taxon>
        <taxon>Actinomycetota</taxon>
        <taxon>Rubrobacteria</taxon>
        <taxon>Rubrobacterales</taxon>
        <taxon>Rubrobacteraceae</taxon>
        <taxon>Rubrobacter</taxon>
    </lineage>
</organism>
<keyword evidence="7" id="KW-1185">Reference proteome</keyword>
<dbReference type="PANTHER" id="PTHR39157">
    <property type="entry name" value="INTEGRAL MEMBRANE PROTEIN-RELATED"/>
    <property type="match status" value="1"/>
</dbReference>